<accession>A0A645I9Y6</accession>
<gene>
    <name evidence="1" type="ORF">SDC9_191794</name>
</gene>
<dbReference type="EMBL" id="VSSQ01103209">
    <property type="protein sequence ID" value="MPN44233.1"/>
    <property type="molecule type" value="Genomic_DNA"/>
</dbReference>
<dbReference type="AlphaFoldDB" id="A0A645I9Y6"/>
<evidence type="ECO:0000313" key="1">
    <source>
        <dbReference type="EMBL" id="MPN44233.1"/>
    </source>
</evidence>
<comment type="caution">
    <text evidence="1">The sequence shown here is derived from an EMBL/GenBank/DDBJ whole genome shotgun (WGS) entry which is preliminary data.</text>
</comment>
<reference evidence="1" key="1">
    <citation type="submission" date="2019-08" db="EMBL/GenBank/DDBJ databases">
        <authorList>
            <person name="Kucharzyk K."/>
            <person name="Murdoch R.W."/>
            <person name="Higgins S."/>
            <person name="Loffler F."/>
        </authorList>
    </citation>
    <scope>NUCLEOTIDE SEQUENCE</scope>
</reference>
<organism evidence="1">
    <name type="scientific">bioreactor metagenome</name>
    <dbReference type="NCBI Taxonomy" id="1076179"/>
    <lineage>
        <taxon>unclassified sequences</taxon>
        <taxon>metagenomes</taxon>
        <taxon>ecological metagenomes</taxon>
    </lineage>
</organism>
<sequence>MRLRGRHLSRRHRIIHHVEGQHTVIGAQHGSGSVREDAIGHPIGCVSHPLQGQLGERPGRFDVVEPARRSLGDDPDVAARRDHHGHRVVRAVRIVQRPLGEGRGCAVVHRIETVDGDR</sequence>
<name>A0A645I9Y6_9ZZZZ</name>
<proteinExistence type="predicted"/>
<protein>
    <submittedName>
        <fullName evidence="1">Uncharacterized protein</fullName>
    </submittedName>
</protein>